<proteinExistence type="inferred from homology"/>
<dbReference type="PANTHER" id="PTHR43330:SF8">
    <property type="entry name" value="METHIONINE AMINOPEPTIDASE 1D, MITOCHONDRIAL"/>
    <property type="match status" value="1"/>
</dbReference>
<feature type="binding site" evidence="5">
    <location>
        <position position="263"/>
    </location>
    <ligand>
        <name>substrate</name>
    </ligand>
</feature>
<dbReference type="GO" id="GO:0046872">
    <property type="term" value="F:metal ion binding"/>
    <property type="evidence" value="ECO:0007669"/>
    <property type="project" value="UniProtKB-UniRule"/>
</dbReference>
<comment type="similarity">
    <text evidence="5">Belongs to the peptidase M24A family. Methionine aminopeptidase type 1 subfamily.</text>
</comment>
<keyword evidence="3 5" id="KW-0479">Metal-binding</keyword>
<comment type="catalytic activity">
    <reaction evidence="5 6">
        <text>Release of N-terminal amino acids, preferentially methionine, from peptides and arylamides.</text>
        <dbReference type="EC" id="3.4.11.18"/>
    </reaction>
</comment>
<feature type="domain" description="Peptidase M24" evidence="7">
    <location>
        <begin position="85"/>
        <end position="326"/>
    </location>
</feature>
<protein>
    <recommendedName>
        <fullName evidence="6">Methionine aminopeptidase</fullName>
        <ecNumber evidence="6">3.4.11.18</ecNumber>
    </recommendedName>
</protein>
<keyword evidence="2 5" id="KW-0645">Protease</keyword>
<dbReference type="SUPFAM" id="SSF55920">
    <property type="entry name" value="Creatinase/aminopeptidase"/>
    <property type="match status" value="1"/>
</dbReference>
<gene>
    <name evidence="8" type="ORF">FJAP1339_LOCUS1119</name>
</gene>
<evidence type="ECO:0000256" key="2">
    <source>
        <dbReference type="ARBA" id="ARBA00022670"/>
    </source>
</evidence>
<evidence type="ECO:0000256" key="1">
    <source>
        <dbReference type="ARBA" id="ARBA00022438"/>
    </source>
</evidence>
<sequence length="335" mass="36287">MLRYVRLCRNQASKHFCPFSPKFLGSFLSQNGRRCFFSFSKPFTAGTVSPTLPVPVHIEKPMYSESGEVPPPDPWVHIHTAASIEKMRIAGRIARQSLDLACSLAKVGRTTDEIDGVVHEMIVSSGAYPAPRNYKGFPKSLVTAINQVICHGIPDDRPLQYGDVASFDASVYVGGVFGDNCATVIVGDDGDDGGGGEGGEEVDVEGARRLVKATQECLDAGIAECGPGKCLSSIGHAIEAVADSYGYQSVRAYCGHGIGTGFHMLPFVQHFRNDDRLELRPGMIFTIEPMITEGSQESVLAEDNWTVYTRDGKRAAQFEHTVLITEDGVEVITVP</sequence>
<dbReference type="AlphaFoldDB" id="A0A7S2UT99"/>
<feature type="binding site" evidence="5">
    <location>
        <position position="168"/>
    </location>
    <ligand>
        <name>a divalent metal cation</name>
        <dbReference type="ChEBI" id="CHEBI:60240"/>
        <label>1</label>
    </ligand>
</feature>
<name>A0A7S2UT99_9STRA</name>
<feature type="binding site" evidence="5">
    <location>
        <position position="179"/>
    </location>
    <ligand>
        <name>a divalent metal cation</name>
        <dbReference type="ChEBI" id="CHEBI:60240"/>
        <label>1</label>
    </ligand>
</feature>
<feature type="binding site" evidence="5">
    <location>
        <position position="179"/>
    </location>
    <ligand>
        <name>a divalent metal cation</name>
        <dbReference type="ChEBI" id="CHEBI:60240"/>
        <label>2</label>
        <note>catalytic</note>
    </ligand>
</feature>
<keyword evidence="1 5" id="KW-0031">Aminopeptidase</keyword>
<dbReference type="NCBIfam" id="TIGR00500">
    <property type="entry name" value="met_pdase_I"/>
    <property type="match status" value="1"/>
</dbReference>
<evidence type="ECO:0000259" key="7">
    <source>
        <dbReference type="Pfam" id="PF00557"/>
    </source>
</evidence>
<dbReference type="InterPro" id="IPR000994">
    <property type="entry name" value="Pept_M24"/>
</dbReference>
<dbReference type="Gene3D" id="3.90.230.10">
    <property type="entry name" value="Creatinase/methionine aminopeptidase superfamily"/>
    <property type="match status" value="1"/>
</dbReference>
<dbReference type="Pfam" id="PF00557">
    <property type="entry name" value="Peptidase_M24"/>
    <property type="match status" value="1"/>
</dbReference>
<feature type="binding site" evidence="5">
    <location>
        <position position="288"/>
    </location>
    <ligand>
        <name>a divalent metal cation</name>
        <dbReference type="ChEBI" id="CHEBI:60240"/>
        <label>2</label>
        <note>catalytic</note>
    </ligand>
</feature>
<reference evidence="8" key="1">
    <citation type="submission" date="2021-01" db="EMBL/GenBank/DDBJ databases">
        <authorList>
            <person name="Corre E."/>
            <person name="Pelletier E."/>
            <person name="Niang G."/>
            <person name="Scheremetjew M."/>
            <person name="Finn R."/>
            <person name="Kale V."/>
            <person name="Holt S."/>
            <person name="Cochrane G."/>
            <person name="Meng A."/>
            <person name="Brown T."/>
            <person name="Cohen L."/>
        </authorList>
    </citation>
    <scope>NUCLEOTIDE SEQUENCE</scope>
    <source>
        <strain evidence="8">CCMP1661</strain>
    </source>
</reference>
<dbReference type="CDD" id="cd01086">
    <property type="entry name" value="MetAP1"/>
    <property type="match status" value="1"/>
</dbReference>
<dbReference type="GO" id="GO:0070006">
    <property type="term" value="F:metalloaminopeptidase activity"/>
    <property type="evidence" value="ECO:0007669"/>
    <property type="project" value="UniProtKB-UniRule"/>
</dbReference>
<dbReference type="InterPro" id="IPR036005">
    <property type="entry name" value="Creatinase/aminopeptidase-like"/>
</dbReference>
<feature type="binding site" evidence="5">
    <location>
        <position position="256"/>
    </location>
    <ligand>
        <name>a divalent metal cation</name>
        <dbReference type="ChEBI" id="CHEBI:60240"/>
        <label>2</label>
        <note>catalytic</note>
    </ligand>
</feature>
<dbReference type="GO" id="GO:0004239">
    <property type="term" value="F:initiator methionyl aminopeptidase activity"/>
    <property type="evidence" value="ECO:0007669"/>
    <property type="project" value="UniProtKB-UniRule"/>
</dbReference>
<dbReference type="InterPro" id="IPR001714">
    <property type="entry name" value="Pept_M24_MAP"/>
</dbReference>
<dbReference type="HAMAP" id="MF_01974">
    <property type="entry name" value="MetAP_1"/>
    <property type="match status" value="1"/>
</dbReference>
<accession>A0A7S2UT99</accession>
<evidence type="ECO:0000256" key="3">
    <source>
        <dbReference type="ARBA" id="ARBA00022723"/>
    </source>
</evidence>
<evidence type="ECO:0000313" key="8">
    <source>
        <dbReference type="EMBL" id="CAD9858601.1"/>
    </source>
</evidence>
<dbReference type="PROSITE" id="PS00680">
    <property type="entry name" value="MAP_1"/>
    <property type="match status" value="1"/>
</dbReference>
<feature type="binding site" evidence="5">
    <location>
        <position position="319"/>
    </location>
    <ligand>
        <name>a divalent metal cation</name>
        <dbReference type="ChEBI" id="CHEBI:60240"/>
        <label>2</label>
        <note>catalytic</note>
    </ligand>
</feature>
<evidence type="ECO:0000256" key="5">
    <source>
        <dbReference type="HAMAP-Rule" id="MF_03174"/>
    </source>
</evidence>
<dbReference type="EC" id="3.4.11.18" evidence="6"/>
<dbReference type="PANTHER" id="PTHR43330">
    <property type="entry name" value="METHIONINE AMINOPEPTIDASE"/>
    <property type="match status" value="1"/>
</dbReference>
<comment type="cofactor">
    <cofactor evidence="5">
        <name>Co(2+)</name>
        <dbReference type="ChEBI" id="CHEBI:48828"/>
    </cofactor>
    <cofactor evidence="5">
        <name>Zn(2+)</name>
        <dbReference type="ChEBI" id="CHEBI:29105"/>
    </cofactor>
    <cofactor evidence="5">
        <name>Mn(2+)</name>
        <dbReference type="ChEBI" id="CHEBI:29035"/>
    </cofactor>
    <cofactor evidence="5">
        <name>Fe(2+)</name>
        <dbReference type="ChEBI" id="CHEBI:29033"/>
    </cofactor>
    <text evidence="5">Binds 2 divalent metal cations per subunit. Has a high-affinity and a low affinity metal-binding site. The true nature of the physiological cofactor is under debate. The enzyme is active with cobalt, zinc, manganese or divalent iron ions. Most likely, methionine aminopeptidases function as mononuclear Fe(2+)-metalloproteases under physiological conditions, and the catalytically relevant metal-binding site has been assigned to the histidine-containing high-affinity site.</text>
</comment>
<evidence type="ECO:0000256" key="6">
    <source>
        <dbReference type="RuleBase" id="RU003653"/>
    </source>
</evidence>
<dbReference type="InterPro" id="IPR002467">
    <property type="entry name" value="Pept_M24A_MAP1"/>
</dbReference>
<dbReference type="GO" id="GO:0006508">
    <property type="term" value="P:proteolysis"/>
    <property type="evidence" value="ECO:0007669"/>
    <property type="project" value="UniProtKB-KW"/>
</dbReference>
<evidence type="ECO:0000256" key="4">
    <source>
        <dbReference type="ARBA" id="ARBA00022801"/>
    </source>
</evidence>
<dbReference type="EMBL" id="HBHR01002583">
    <property type="protein sequence ID" value="CAD9858601.1"/>
    <property type="molecule type" value="Transcribed_RNA"/>
</dbReference>
<comment type="function">
    <text evidence="6">Cotranslationally removes the N-terminal methionine from nascent proteins. The N-terminal methionine is often cleaved when the second residue in the primary sequence is small and uncharged (Met-Ala-, Cys, Gly, Pro, Ser, Thr, or Val).</text>
</comment>
<feature type="binding site" evidence="5">
    <location>
        <position position="151"/>
    </location>
    <ligand>
        <name>substrate</name>
    </ligand>
</feature>
<dbReference type="PRINTS" id="PR00599">
    <property type="entry name" value="MAPEPTIDASE"/>
</dbReference>
<feature type="binding site" evidence="5">
    <location>
        <position position="319"/>
    </location>
    <ligand>
        <name>a divalent metal cation</name>
        <dbReference type="ChEBI" id="CHEBI:60240"/>
        <label>1</label>
    </ligand>
</feature>
<organism evidence="8">
    <name type="scientific">Fibrocapsa japonica</name>
    <dbReference type="NCBI Taxonomy" id="94617"/>
    <lineage>
        <taxon>Eukaryota</taxon>
        <taxon>Sar</taxon>
        <taxon>Stramenopiles</taxon>
        <taxon>Ochrophyta</taxon>
        <taxon>Raphidophyceae</taxon>
        <taxon>Chattonellales</taxon>
        <taxon>Chattonellaceae</taxon>
        <taxon>Fibrocapsa</taxon>
    </lineage>
</organism>
<keyword evidence="4 5" id="KW-0378">Hydrolase</keyword>